<comment type="subcellular location">
    <subcellularLocation>
        <location evidence="1">Cell membrane</location>
        <topology evidence="1">Multi-pass membrane protein</topology>
    </subcellularLocation>
</comment>
<name>A0A0A7I520_9BIFI</name>
<dbReference type="RefSeq" id="WP_039199197.1">
    <property type="nucleotide sequence ID" value="NZ_CP007456.1"/>
</dbReference>
<feature type="transmembrane region" description="Helical" evidence="6">
    <location>
        <begin position="79"/>
        <end position="101"/>
    </location>
</feature>
<dbReference type="AlphaFoldDB" id="A0A0A7I520"/>
<feature type="transmembrane region" description="Helical" evidence="6">
    <location>
        <begin position="293"/>
        <end position="318"/>
    </location>
</feature>
<dbReference type="Proteomes" id="UP000030625">
    <property type="component" value="Chromosome"/>
</dbReference>
<accession>A0A0A7I520</accession>
<feature type="transmembrane region" description="Helical" evidence="6">
    <location>
        <begin position="356"/>
        <end position="373"/>
    </location>
</feature>
<sequence>MEKYKKLLANIGIFTLNAVATKLMAFLLMPLYTLYFSTDEYGIMDMAVIMTNMLFPLLTMLISEGMLRYALEDKEHISFYVTESFVVMLLSCVILALLLPLFDLSFFGGLGQYKLWFLLSYMAMGFPTVMSTVARALDQTKLMSYASILSAIVMGVLAYVLIAVMKLGLMGYFYSYIIGNGLSIFVYILLGKQYRYVNFHEWRNGFPLRKQLWKYSIPLAPNALCDQIQTVGSRLIITGVLGISSSGLYASASKIPNLLNTVQQIIQLAWQLSTFQEFKNKGLKHFYDVIWKVYQALMSLASSAVILFSPVLAMLLMQKQFYDAWPLISVLVVAFYLSSINSFLGTIYQAFMETKPLLTAALLGALICIAFTACFVHSLGITAATFGVLISSFLIFIVRSIDIRRLLRVDMRPLSTAITVMLLTVQSIVTLNQYDHYLFWSSICLLLIAFVQCYELKPLVTLIFTRRKYTA</sequence>
<evidence type="ECO:0000256" key="2">
    <source>
        <dbReference type="ARBA" id="ARBA00022475"/>
    </source>
</evidence>
<gene>
    <name evidence="7" type="ORF">AH68_08630</name>
</gene>
<feature type="transmembrane region" description="Helical" evidence="6">
    <location>
        <begin position="324"/>
        <end position="344"/>
    </location>
</feature>
<dbReference type="PANTHER" id="PTHR30250">
    <property type="entry name" value="PST FAMILY PREDICTED COLANIC ACID TRANSPORTER"/>
    <property type="match status" value="1"/>
</dbReference>
<dbReference type="PANTHER" id="PTHR30250:SF11">
    <property type="entry name" value="O-ANTIGEN TRANSPORTER-RELATED"/>
    <property type="match status" value="1"/>
</dbReference>
<evidence type="ECO:0000256" key="6">
    <source>
        <dbReference type="SAM" id="Phobius"/>
    </source>
</evidence>
<feature type="transmembrane region" description="Helical" evidence="6">
    <location>
        <begin position="379"/>
        <end position="401"/>
    </location>
</feature>
<keyword evidence="3 6" id="KW-0812">Transmembrane</keyword>
<feature type="transmembrane region" description="Helical" evidence="6">
    <location>
        <begin position="7"/>
        <end position="35"/>
    </location>
</feature>
<feature type="transmembrane region" description="Helical" evidence="6">
    <location>
        <begin position="145"/>
        <end position="165"/>
    </location>
</feature>
<keyword evidence="5 6" id="KW-0472">Membrane</keyword>
<dbReference type="OrthoDB" id="3249502at2"/>
<evidence type="ECO:0000256" key="4">
    <source>
        <dbReference type="ARBA" id="ARBA00022989"/>
    </source>
</evidence>
<dbReference type="STRING" id="1447716.AH68_08630"/>
<dbReference type="Pfam" id="PF01943">
    <property type="entry name" value="Polysacc_synt"/>
    <property type="match status" value="1"/>
</dbReference>
<evidence type="ECO:0000256" key="5">
    <source>
        <dbReference type="ARBA" id="ARBA00023136"/>
    </source>
</evidence>
<protein>
    <submittedName>
        <fullName evidence="7">Uncharacterized protein</fullName>
    </submittedName>
</protein>
<evidence type="ECO:0000256" key="1">
    <source>
        <dbReference type="ARBA" id="ARBA00004651"/>
    </source>
</evidence>
<evidence type="ECO:0000256" key="3">
    <source>
        <dbReference type="ARBA" id="ARBA00022692"/>
    </source>
</evidence>
<feature type="transmembrane region" description="Helical" evidence="6">
    <location>
        <begin position="437"/>
        <end position="456"/>
    </location>
</feature>
<evidence type="ECO:0000313" key="7">
    <source>
        <dbReference type="EMBL" id="AIZ15091.1"/>
    </source>
</evidence>
<dbReference type="KEGG" id="bka:AH68_08630"/>
<reference evidence="7 8" key="1">
    <citation type="journal article" date="2015" name="Genome Announc.">
        <title>Complete and Assembled Genome Sequence of Bifidobacterium kashiwanohense PV20-2, Isolated from the Feces of an Anemic Kenyan Infant.</title>
        <authorList>
            <person name="Vazquez-Gutierrez P."/>
            <person name="Lacroix C."/>
            <person name="Chassard C."/>
            <person name="Klumpp J."/>
            <person name="Jans C."/>
            <person name="Stevens M.J."/>
        </authorList>
    </citation>
    <scope>NUCLEOTIDE SEQUENCE [LARGE SCALE GENOMIC DNA]</scope>
    <source>
        <strain evidence="7 8">PV20-2</strain>
    </source>
</reference>
<dbReference type="InterPro" id="IPR050833">
    <property type="entry name" value="Poly_Biosynth_Transport"/>
</dbReference>
<feature type="transmembrane region" description="Helical" evidence="6">
    <location>
        <begin position="413"/>
        <end position="431"/>
    </location>
</feature>
<proteinExistence type="predicted"/>
<feature type="transmembrane region" description="Helical" evidence="6">
    <location>
        <begin position="113"/>
        <end position="133"/>
    </location>
</feature>
<feature type="transmembrane region" description="Helical" evidence="6">
    <location>
        <begin position="171"/>
        <end position="190"/>
    </location>
</feature>
<organism evidence="7 8">
    <name type="scientific">Bifidobacterium catenulatum PV20-2</name>
    <dbReference type="NCBI Taxonomy" id="1447716"/>
    <lineage>
        <taxon>Bacteria</taxon>
        <taxon>Bacillati</taxon>
        <taxon>Actinomycetota</taxon>
        <taxon>Actinomycetes</taxon>
        <taxon>Bifidobacteriales</taxon>
        <taxon>Bifidobacteriaceae</taxon>
        <taxon>Bifidobacterium</taxon>
    </lineage>
</organism>
<dbReference type="EMBL" id="CP007456">
    <property type="protein sequence ID" value="AIZ15091.1"/>
    <property type="molecule type" value="Genomic_DNA"/>
</dbReference>
<dbReference type="InterPro" id="IPR002797">
    <property type="entry name" value="Polysacc_synth"/>
</dbReference>
<dbReference type="HOGENOM" id="CLU_022017_7_4_11"/>
<keyword evidence="2" id="KW-1003">Cell membrane</keyword>
<feature type="transmembrane region" description="Helical" evidence="6">
    <location>
        <begin position="47"/>
        <end position="67"/>
    </location>
</feature>
<evidence type="ECO:0000313" key="8">
    <source>
        <dbReference type="Proteomes" id="UP000030625"/>
    </source>
</evidence>
<dbReference type="GO" id="GO:0005886">
    <property type="term" value="C:plasma membrane"/>
    <property type="evidence" value="ECO:0007669"/>
    <property type="project" value="UniProtKB-SubCell"/>
</dbReference>
<keyword evidence="4 6" id="KW-1133">Transmembrane helix</keyword>